<dbReference type="RefSeq" id="WP_051682804.1">
    <property type="nucleotide sequence ID" value="NZ_JMKI01000037.1"/>
</dbReference>
<evidence type="ECO:0000313" key="10">
    <source>
        <dbReference type="EMBL" id="KEJ91786.1"/>
    </source>
</evidence>
<evidence type="ECO:0000256" key="7">
    <source>
        <dbReference type="ARBA" id="ARBA00023136"/>
    </source>
</evidence>
<dbReference type="InterPro" id="IPR005672">
    <property type="entry name" value="Phosphate_PstA"/>
</dbReference>
<evidence type="ECO:0000256" key="6">
    <source>
        <dbReference type="ARBA" id="ARBA00022989"/>
    </source>
</evidence>
<dbReference type="PANTHER" id="PTHR43470">
    <property type="entry name" value="PHOSPHATE TRANSPORT SYSTEM PERMEASE PROTEIN PSTA-RELATED"/>
    <property type="match status" value="1"/>
</dbReference>
<sequence>MNRTFMRRCGDRAANIFLFCVAFALAAATAAVAFFIIKKGAGALSWEFLSEPPRDGMMSGGVFTPLVGTVQLVLLSTGIALPIGVTTGLYFAEYAGDSRALSLMRVAIRSLAGVPSVIFGLFGLSLFVVFMGFGSCLLSASLTLACLSLPLIVTASEQAFLAVPQDYRDASYALGATKCQTIFKIVLPSAAPTIITGAILAVGRAAGETAPIMFTGAAFFAPEAAKGLFSQVMALPYHIYVLATSATNREAAEPIEYGAIVVLMALVLGSCAVAAAARAKLLERSGR</sequence>
<feature type="transmembrane region" description="Helical" evidence="8">
    <location>
        <begin position="182"/>
        <end position="203"/>
    </location>
</feature>
<dbReference type="Proteomes" id="UP000027665">
    <property type="component" value="Unassembled WGS sequence"/>
</dbReference>
<organism evidence="10 11">
    <name type="scientific">Synergistes jonesii</name>
    <dbReference type="NCBI Taxonomy" id="2754"/>
    <lineage>
        <taxon>Bacteria</taxon>
        <taxon>Thermotogati</taxon>
        <taxon>Synergistota</taxon>
        <taxon>Synergistia</taxon>
        <taxon>Synergistales</taxon>
        <taxon>Synergistaceae</taxon>
        <taxon>Synergistes</taxon>
    </lineage>
</organism>
<reference evidence="10 11" key="1">
    <citation type="submission" date="2014-04" db="EMBL/GenBank/DDBJ databases">
        <title>Draft Genome Sequence of Synergistes jonesii.</title>
        <authorList>
            <person name="Coil D.A."/>
            <person name="Eisen J.A."/>
            <person name="Holland-Moritz H.E."/>
        </authorList>
    </citation>
    <scope>NUCLEOTIDE SEQUENCE [LARGE SCALE GENOMIC DNA]</scope>
    <source>
        <strain evidence="10 11">78-1</strain>
    </source>
</reference>
<evidence type="ECO:0000256" key="4">
    <source>
        <dbReference type="ARBA" id="ARBA00022475"/>
    </source>
</evidence>
<comment type="caution">
    <text evidence="10">The sequence shown here is derived from an EMBL/GenBank/DDBJ whole genome shotgun (WGS) entry which is preliminary data.</text>
</comment>
<dbReference type="GeneID" id="90984064"/>
<evidence type="ECO:0000256" key="3">
    <source>
        <dbReference type="ARBA" id="ARBA00022448"/>
    </source>
</evidence>
<comment type="similarity">
    <text evidence="2 8">Belongs to the binding-protein-dependent transport system permease family. CysTW subfamily.</text>
</comment>
<dbReference type="GO" id="GO:0035435">
    <property type="term" value="P:phosphate ion transmembrane transport"/>
    <property type="evidence" value="ECO:0007669"/>
    <property type="project" value="InterPro"/>
</dbReference>
<keyword evidence="7 8" id="KW-0472">Membrane</keyword>
<gene>
    <name evidence="10" type="ORF">EH55_07380</name>
</gene>
<dbReference type="STRING" id="2754.EH55_07380"/>
<dbReference type="EMBL" id="JMKI01000037">
    <property type="protein sequence ID" value="KEJ91786.1"/>
    <property type="molecule type" value="Genomic_DNA"/>
</dbReference>
<feature type="domain" description="ABC transmembrane type-1" evidence="9">
    <location>
        <begin position="66"/>
        <end position="272"/>
    </location>
</feature>
<comment type="subcellular location">
    <subcellularLocation>
        <location evidence="1 8">Cell membrane</location>
        <topology evidence="1 8">Multi-pass membrane protein</topology>
    </subcellularLocation>
</comment>
<evidence type="ECO:0000256" key="8">
    <source>
        <dbReference type="RuleBase" id="RU363043"/>
    </source>
</evidence>
<dbReference type="OrthoDB" id="9807065at2"/>
<evidence type="ECO:0000256" key="2">
    <source>
        <dbReference type="ARBA" id="ARBA00007069"/>
    </source>
</evidence>
<dbReference type="NCBIfam" id="TIGR00974">
    <property type="entry name" value="3a0107s02c"/>
    <property type="match status" value="1"/>
</dbReference>
<dbReference type="GO" id="GO:0005315">
    <property type="term" value="F:phosphate transmembrane transporter activity"/>
    <property type="evidence" value="ECO:0007669"/>
    <property type="project" value="InterPro"/>
</dbReference>
<dbReference type="InterPro" id="IPR035906">
    <property type="entry name" value="MetI-like_sf"/>
</dbReference>
<keyword evidence="11" id="KW-1185">Reference proteome</keyword>
<dbReference type="SUPFAM" id="SSF161098">
    <property type="entry name" value="MetI-like"/>
    <property type="match status" value="1"/>
</dbReference>
<feature type="transmembrane region" description="Helical" evidence="8">
    <location>
        <begin position="257"/>
        <end position="277"/>
    </location>
</feature>
<evidence type="ECO:0000256" key="5">
    <source>
        <dbReference type="ARBA" id="ARBA00022692"/>
    </source>
</evidence>
<proteinExistence type="inferred from homology"/>
<dbReference type="Pfam" id="PF00528">
    <property type="entry name" value="BPD_transp_1"/>
    <property type="match status" value="1"/>
</dbReference>
<evidence type="ECO:0000259" key="9">
    <source>
        <dbReference type="PROSITE" id="PS50928"/>
    </source>
</evidence>
<dbReference type="eggNOG" id="COG0581">
    <property type="taxonomic scope" value="Bacteria"/>
</dbReference>
<keyword evidence="4 8" id="KW-1003">Cell membrane</keyword>
<feature type="transmembrane region" description="Helical" evidence="8">
    <location>
        <begin position="57"/>
        <end position="90"/>
    </location>
</feature>
<evidence type="ECO:0000256" key="1">
    <source>
        <dbReference type="ARBA" id="ARBA00004651"/>
    </source>
</evidence>
<accession>A0A073IQL7</accession>
<dbReference type="Gene3D" id="1.10.3720.10">
    <property type="entry name" value="MetI-like"/>
    <property type="match status" value="1"/>
</dbReference>
<evidence type="ECO:0000313" key="11">
    <source>
        <dbReference type="Proteomes" id="UP000027665"/>
    </source>
</evidence>
<keyword evidence="6 8" id="KW-1133">Transmembrane helix</keyword>
<protein>
    <recommendedName>
        <fullName evidence="8">Phosphate transport system permease protein PstA</fullName>
    </recommendedName>
</protein>
<dbReference type="CDD" id="cd06261">
    <property type="entry name" value="TM_PBP2"/>
    <property type="match status" value="1"/>
</dbReference>
<dbReference type="PANTHER" id="PTHR43470:SF3">
    <property type="entry name" value="PHOSPHATE TRANSPORT SYSTEM PERMEASE PROTEIN PSTA-RELATED"/>
    <property type="match status" value="1"/>
</dbReference>
<keyword evidence="3" id="KW-0813">Transport</keyword>
<keyword evidence="5 8" id="KW-0812">Transmembrane</keyword>
<dbReference type="GO" id="GO:0005886">
    <property type="term" value="C:plasma membrane"/>
    <property type="evidence" value="ECO:0007669"/>
    <property type="project" value="UniProtKB-SubCell"/>
</dbReference>
<feature type="transmembrane region" description="Helical" evidence="8">
    <location>
        <begin position="139"/>
        <end position="161"/>
    </location>
</feature>
<feature type="transmembrane region" description="Helical" evidence="8">
    <location>
        <begin position="12"/>
        <end position="37"/>
    </location>
</feature>
<dbReference type="PROSITE" id="PS50928">
    <property type="entry name" value="ABC_TM1"/>
    <property type="match status" value="1"/>
</dbReference>
<dbReference type="AlphaFoldDB" id="A0A073IQL7"/>
<feature type="transmembrane region" description="Helical" evidence="8">
    <location>
        <begin position="111"/>
        <end position="133"/>
    </location>
</feature>
<dbReference type="InterPro" id="IPR000515">
    <property type="entry name" value="MetI-like"/>
</dbReference>
<name>A0A073IQL7_9BACT</name>